<dbReference type="Gene3D" id="3.30.1310.10">
    <property type="entry name" value="Nucleoid-associated protein YbaB-like domain"/>
    <property type="match status" value="1"/>
</dbReference>
<dbReference type="InterPro" id="IPR036894">
    <property type="entry name" value="YbaB-like_sf"/>
</dbReference>
<protein>
    <submittedName>
        <fullName evidence="1">Nucleoid-associated protein YbaB</fullName>
    </submittedName>
    <submittedName>
        <fullName evidence="2">YbaB/EbfC family nucleoid-associated protein</fullName>
    </submittedName>
</protein>
<dbReference type="GO" id="GO:0003677">
    <property type="term" value="F:DNA binding"/>
    <property type="evidence" value="ECO:0007669"/>
    <property type="project" value="InterPro"/>
</dbReference>
<dbReference type="EMBL" id="CTEE01000001">
    <property type="protein sequence ID" value="CQD11612.1"/>
    <property type="molecule type" value="Genomic_DNA"/>
</dbReference>
<dbReference type="Proteomes" id="UP000199251">
    <property type="component" value="Unassembled WGS sequence"/>
</dbReference>
<dbReference type="STRING" id="141349.BN1232_02171"/>
<dbReference type="RefSeq" id="WP_090601337.1">
    <property type="nucleotide sequence ID" value="NZ_CP092423.2"/>
</dbReference>
<gene>
    <name evidence="1" type="primary">ybaB_4</name>
    <name evidence="1" type="ORF">BN1232_02171</name>
    <name evidence="2" type="ORF">MJO58_09990</name>
</gene>
<evidence type="ECO:0000313" key="1">
    <source>
        <dbReference type="EMBL" id="CQD11612.1"/>
    </source>
</evidence>
<evidence type="ECO:0000313" key="4">
    <source>
        <dbReference type="Proteomes" id="UP001055171"/>
    </source>
</evidence>
<proteinExistence type="predicted"/>
<organism evidence="1 3">
    <name type="scientific">Mycobacterium lentiflavum</name>
    <dbReference type="NCBI Taxonomy" id="141349"/>
    <lineage>
        <taxon>Bacteria</taxon>
        <taxon>Bacillati</taxon>
        <taxon>Actinomycetota</taxon>
        <taxon>Actinomycetes</taxon>
        <taxon>Mycobacteriales</taxon>
        <taxon>Mycobacteriaceae</taxon>
        <taxon>Mycobacterium</taxon>
        <taxon>Mycobacterium simiae complex</taxon>
    </lineage>
</organism>
<evidence type="ECO:0000313" key="3">
    <source>
        <dbReference type="Proteomes" id="UP000199251"/>
    </source>
</evidence>
<dbReference type="InterPro" id="IPR004401">
    <property type="entry name" value="YbaB/EbfC"/>
</dbReference>
<dbReference type="Proteomes" id="UP001055171">
    <property type="component" value="Chromosome"/>
</dbReference>
<evidence type="ECO:0000313" key="2">
    <source>
        <dbReference type="EMBL" id="ULP44233.1"/>
    </source>
</evidence>
<keyword evidence="4" id="KW-1185">Reference proteome</keyword>
<dbReference type="EMBL" id="CP092423">
    <property type="protein sequence ID" value="ULP44233.1"/>
    <property type="molecule type" value="Genomic_DNA"/>
</dbReference>
<reference evidence="1 3" key="1">
    <citation type="submission" date="2015-03" db="EMBL/GenBank/DDBJ databases">
        <authorList>
            <person name="Urmite Genomes"/>
        </authorList>
    </citation>
    <scope>NUCLEOTIDE SEQUENCE [LARGE SCALE GENOMIC DNA]</scope>
    <source>
        <strain evidence="1 3">CSUR P1491</strain>
    </source>
</reference>
<accession>A0A0E4GXV1</accession>
<dbReference type="Pfam" id="PF02575">
    <property type="entry name" value="YbaB_DNA_bd"/>
    <property type="match status" value="1"/>
</dbReference>
<name>A0A0E4GXV1_MYCLN</name>
<reference evidence="2" key="2">
    <citation type="submission" date="2022-08" db="EMBL/GenBank/DDBJ databases">
        <title>Complete genome sequence of 14 non-tuberculosis mycobacteria type-strains.</title>
        <authorList>
            <person name="Igarashi Y."/>
            <person name="Osugi A."/>
            <person name="Mitarai S."/>
        </authorList>
    </citation>
    <scope>NUCLEOTIDE SEQUENCE</scope>
    <source>
        <strain evidence="2">ATCC 51985</strain>
    </source>
</reference>
<dbReference type="AlphaFoldDB" id="A0A0E4GXV1"/>
<dbReference type="SUPFAM" id="SSF82607">
    <property type="entry name" value="YbaB-like"/>
    <property type="match status" value="1"/>
</dbReference>
<dbReference type="OrthoDB" id="4741720at2"/>
<sequence>MSTDRHPQLAQALEYGQQLQSALEDDLYRTHTETFTATDEAKTVEVTVNGRRNVTDLQIEDGLLRLGAETVEQRVNEALRNAAAVVNAANEAQQQRLIESLAGIAGSMTDTLGLA</sequence>